<protein>
    <submittedName>
        <fullName evidence="3">Uncharacterized protein</fullName>
    </submittedName>
</protein>
<gene>
    <name evidence="3" type="ORF">UH38_08130</name>
</gene>
<name>A0A0D8ZUA1_9CYAN</name>
<dbReference type="Pfam" id="PF03033">
    <property type="entry name" value="Glyco_transf_28"/>
    <property type="match status" value="1"/>
</dbReference>
<evidence type="ECO:0000259" key="1">
    <source>
        <dbReference type="Pfam" id="PF03033"/>
    </source>
</evidence>
<dbReference type="GO" id="GO:0033072">
    <property type="term" value="P:vancomycin biosynthetic process"/>
    <property type="evidence" value="ECO:0007669"/>
    <property type="project" value="UniProtKB-ARBA"/>
</dbReference>
<dbReference type="Pfam" id="PF06722">
    <property type="entry name" value="EryCIII-like_C"/>
    <property type="match status" value="1"/>
</dbReference>
<keyword evidence="4" id="KW-1185">Reference proteome</keyword>
<accession>A0A0D8ZUA1</accession>
<dbReference type="GO" id="GO:0005975">
    <property type="term" value="P:carbohydrate metabolic process"/>
    <property type="evidence" value="ECO:0007669"/>
    <property type="project" value="InterPro"/>
</dbReference>
<dbReference type="SUPFAM" id="SSF53756">
    <property type="entry name" value="UDP-Glycosyltransferase/glycogen phosphorylase"/>
    <property type="match status" value="1"/>
</dbReference>
<evidence type="ECO:0000259" key="2">
    <source>
        <dbReference type="Pfam" id="PF06722"/>
    </source>
</evidence>
<dbReference type="EMBL" id="JYON01000007">
    <property type="protein sequence ID" value="KJH72039.1"/>
    <property type="molecule type" value="Genomic_DNA"/>
</dbReference>
<dbReference type="Proteomes" id="UP000032452">
    <property type="component" value="Unassembled WGS sequence"/>
</dbReference>
<feature type="domain" description="Glycosyltransferase family 28 N-terminal" evidence="1">
    <location>
        <begin position="7"/>
        <end position="138"/>
    </location>
</feature>
<dbReference type="FunFam" id="3.40.50.2000:FF:000009">
    <property type="entry name" value="Sterol 3-beta-glucosyltransferase UGT80A2"/>
    <property type="match status" value="1"/>
</dbReference>
<dbReference type="InterPro" id="IPR010610">
    <property type="entry name" value="EryCIII-like_C"/>
</dbReference>
<dbReference type="STRING" id="1618023.UH38_08130"/>
<dbReference type="InterPro" id="IPR002213">
    <property type="entry name" value="UDP_glucos_trans"/>
</dbReference>
<comment type="caution">
    <text evidence="3">The sequence shown here is derived from an EMBL/GenBank/DDBJ whole genome shotgun (WGS) entry which is preliminary data.</text>
</comment>
<dbReference type="RefSeq" id="WP_045054160.1">
    <property type="nucleotide sequence ID" value="NZ_CAWMDP010000040.1"/>
</dbReference>
<reference evidence="3 4" key="1">
    <citation type="submission" date="2015-02" db="EMBL/GenBank/DDBJ databases">
        <title>Draft genome of a novel marine cyanobacterium (Chroococcales) isolated from South Atlantic Ocean.</title>
        <authorList>
            <person name="Rigonato J."/>
            <person name="Alvarenga D.O."/>
            <person name="Branco L.H."/>
            <person name="Varani A.M."/>
            <person name="Brandini F.P."/>
            <person name="Fiore M.F."/>
        </authorList>
    </citation>
    <scope>NUCLEOTIDE SEQUENCE [LARGE SCALE GENOMIC DNA]</scope>
    <source>
        <strain evidence="3 4">CENA595</strain>
    </source>
</reference>
<evidence type="ECO:0000313" key="4">
    <source>
        <dbReference type="Proteomes" id="UP000032452"/>
    </source>
</evidence>
<dbReference type="GO" id="GO:0008194">
    <property type="term" value="F:UDP-glycosyltransferase activity"/>
    <property type="evidence" value="ECO:0007669"/>
    <property type="project" value="InterPro"/>
</dbReference>
<dbReference type="CDD" id="cd03784">
    <property type="entry name" value="GT1_Gtf-like"/>
    <property type="match status" value="1"/>
</dbReference>
<dbReference type="OrthoDB" id="9805366at2"/>
<evidence type="ECO:0000313" key="3">
    <source>
        <dbReference type="EMBL" id="KJH72039.1"/>
    </source>
</evidence>
<dbReference type="Gene3D" id="3.40.50.2000">
    <property type="entry name" value="Glycogen Phosphorylase B"/>
    <property type="match status" value="2"/>
</dbReference>
<dbReference type="InterPro" id="IPR004276">
    <property type="entry name" value="GlycoTrans_28_N"/>
</dbReference>
<dbReference type="PANTHER" id="PTHR48050:SF13">
    <property type="entry name" value="STEROL 3-BETA-GLUCOSYLTRANSFERASE UGT80A2"/>
    <property type="match status" value="1"/>
</dbReference>
<dbReference type="PANTHER" id="PTHR48050">
    <property type="entry name" value="STEROL 3-BETA-GLUCOSYLTRANSFERASE"/>
    <property type="match status" value="1"/>
</dbReference>
<dbReference type="InterPro" id="IPR050426">
    <property type="entry name" value="Glycosyltransferase_28"/>
</dbReference>
<dbReference type="GO" id="GO:0016758">
    <property type="term" value="F:hexosyltransferase activity"/>
    <property type="evidence" value="ECO:0007669"/>
    <property type="project" value="InterPro"/>
</dbReference>
<proteinExistence type="predicted"/>
<feature type="domain" description="Erythromycin biosynthesis protein CIII-like C-terminal" evidence="2">
    <location>
        <begin position="308"/>
        <end position="407"/>
    </location>
</feature>
<organism evidence="3 4">
    <name type="scientific">Aliterella atlantica CENA595</name>
    <dbReference type="NCBI Taxonomy" id="1618023"/>
    <lineage>
        <taxon>Bacteria</taxon>
        <taxon>Bacillati</taxon>
        <taxon>Cyanobacteriota</taxon>
        <taxon>Cyanophyceae</taxon>
        <taxon>Chroococcidiopsidales</taxon>
        <taxon>Aliterellaceae</taxon>
        <taxon>Aliterella</taxon>
    </lineage>
</organism>
<dbReference type="AlphaFoldDB" id="A0A0D8ZUA1"/>
<sequence>MIQSHKITVLAIGSTGDIYPYCALALGLQQAGHQVTVATNYNFENFVRGLGLDFAAIAGDYRLLLSSESGQKILQGETAKLIEDDLLKQQMNDALAAAEGTEVLIFNHLAIWGYHVAERLEVPTFLASTIPLSATRSFPFLKFSEEPKANLAKGWLNYSSYILIELLSTWQGRAVTNSVRKAWGLPKLPALGPRFRRDRPRYLSFLPILYGVSPSLVSKPKDWSSSIYLTGVWFLDRLEHYEPPAALTQFLDAGETPICVGFGSMIDASSEVLTNIVLAALLASKQRAVILSGWGGLGKIKIPDDLKAQIFIVDAVPHSWLFSQVKAVVYHGGSGTTAAVCRAGIPAVVVPYFADQAGWANRLYRLGVSPKPIPRKQLTVESLADAIKVATSDTQMQQKAALLGRKISSENGVEQAVAIVHQYLQNQ</sequence>